<dbReference type="InterPro" id="IPR018247">
    <property type="entry name" value="EF_Hand_1_Ca_BS"/>
</dbReference>
<feature type="chain" id="PRO_5040281001" evidence="4">
    <location>
        <begin position="19"/>
        <end position="201"/>
    </location>
</feature>
<keyword evidence="2" id="KW-0106">Calcium</keyword>
<accession>A0A9P4MGN9</accession>
<dbReference type="PANTHER" id="PTHR19237:SF20">
    <property type="entry name" value="NUCLEOBINDIN 1"/>
    <property type="match status" value="1"/>
</dbReference>
<evidence type="ECO:0000256" key="2">
    <source>
        <dbReference type="ARBA" id="ARBA00022837"/>
    </source>
</evidence>
<comment type="caution">
    <text evidence="6">The sequence shown here is derived from an EMBL/GenBank/DDBJ whole genome shotgun (WGS) entry which is preliminary data.</text>
</comment>
<dbReference type="PROSITE" id="PS00018">
    <property type="entry name" value="EF_HAND_1"/>
    <property type="match status" value="1"/>
</dbReference>
<evidence type="ECO:0000259" key="5">
    <source>
        <dbReference type="PROSITE" id="PS50222"/>
    </source>
</evidence>
<dbReference type="Gene3D" id="1.10.238.10">
    <property type="entry name" value="EF-hand"/>
    <property type="match status" value="1"/>
</dbReference>
<evidence type="ECO:0000256" key="4">
    <source>
        <dbReference type="SAM" id="SignalP"/>
    </source>
</evidence>
<sequence length="201" mass="23351">MAPLNLLPILLLLPLTLAHGSHEQTPMHDTSDWASRHMAEEHHISTFDASAFFSLHDYSSRGNWDEDDVLKTYGLKDPSSSHVSAQGREHLLKQIFDLYDTNHDKQISRDEFVSAFDAGRRLPDFGYGPGHHGDDEYEYEIHHWEKYHGDDTKEEDLVHPEDIEHFAKHEQREREEEELERREKEGGLVVENIPGKFKRSA</sequence>
<dbReference type="OrthoDB" id="289247at2759"/>
<dbReference type="AlphaFoldDB" id="A0A9P4MGN9"/>
<gene>
    <name evidence="6" type="ORF">K461DRAFT_225855</name>
</gene>
<protein>
    <submittedName>
        <fullName evidence="6">Secretory pathway protein Ssp120</fullName>
    </submittedName>
</protein>
<dbReference type="Pfam" id="PF13405">
    <property type="entry name" value="EF-hand_6"/>
    <property type="match status" value="1"/>
</dbReference>
<keyword evidence="1 4" id="KW-0732">Signal</keyword>
<dbReference type="GO" id="GO:0005793">
    <property type="term" value="C:endoplasmic reticulum-Golgi intermediate compartment"/>
    <property type="evidence" value="ECO:0007669"/>
    <property type="project" value="TreeGrafter"/>
</dbReference>
<reference evidence="6" key="1">
    <citation type="journal article" date="2020" name="Stud. Mycol.">
        <title>101 Dothideomycetes genomes: a test case for predicting lifestyles and emergence of pathogens.</title>
        <authorList>
            <person name="Haridas S."/>
            <person name="Albert R."/>
            <person name="Binder M."/>
            <person name="Bloem J."/>
            <person name="Labutti K."/>
            <person name="Salamov A."/>
            <person name="Andreopoulos B."/>
            <person name="Baker S."/>
            <person name="Barry K."/>
            <person name="Bills G."/>
            <person name="Bluhm B."/>
            <person name="Cannon C."/>
            <person name="Castanera R."/>
            <person name="Culley D."/>
            <person name="Daum C."/>
            <person name="Ezra D."/>
            <person name="Gonzalez J."/>
            <person name="Henrissat B."/>
            <person name="Kuo A."/>
            <person name="Liang C."/>
            <person name="Lipzen A."/>
            <person name="Lutzoni F."/>
            <person name="Magnuson J."/>
            <person name="Mondo S."/>
            <person name="Nolan M."/>
            <person name="Ohm R."/>
            <person name="Pangilinan J."/>
            <person name="Park H.-J."/>
            <person name="Ramirez L."/>
            <person name="Alfaro M."/>
            <person name="Sun H."/>
            <person name="Tritt A."/>
            <person name="Yoshinaga Y."/>
            <person name="Zwiers L.-H."/>
            <person name="Turgeon B."/>
            <person name="Goodwin S."/>
            <person name="Spatafora J."/>
            <person name="Crous P."/>
            <person name="Grigoriev I."/>
        </authorList>
    </citation>
    <scope>NUCLEOTIDE SEQUENCE</scope>
    <source>
        <strain evidence="6">CBS 260.36</strain>
    </source>
</reference>
<feature type="domain" description="EF-hand" evidence="5">
    <location>
        <begin position="87"/>
        <end position="122"/>
    </location>
</feature>
<evidence type="ECO:0000313" key="7">
    <source>
        <dbReference type="Proteomes" id="UP000799439"/>
    </source>
</evidence>
<dbReference type="PROSITE" id="PS50222">
    <property type="entry name" value="EF_HAND_2"/>
    <property type="match status" value="1"/>
</dbReference>
<evidence type="ECO:0000256" key="1">
    <source>
        <dbReference type="ARBA" id="ARBA00022729"/>
    </source>
</evidence>
<dbReference type="EMBL" id="ML996086">
    <property type="protein sequence ID" value="KAF2152308.1"/>
    <property type="molecule type" value="Genomic_DNA"/>
</dbReference>
<feature type="compositionally biased region" description="Basic and acidic residues" evidence="3">
    <location>
        <begin position="167"/>
        <end position="186"/>
    </location>
</feature>
<dbReference type="Proteomes" id="UP000799439">
    <property type="component" value="Unassembled WGS sequence"/>
</dbReference>
<organism evidence="6 7">
    <name type="scientific">Myriangium duriaei CBS 260.36</name>
    <dbReference type="NCBI Taxonomy" id="1168546"/>
    <lineage>
        <taxon>Eukaryota</taxon>
        <taxon>Fungi</taxon>
        <taxon>Dikarya</taxon>
        <taxon>Ascomycota</taxon>
        <taxon>Pezizomycotina</taxon>
        <taxon>Dothideomycetes</taxon>
        <taxon>Dothideomycetidae</taxon>
        <taxon>Myriangiales</taxon>
        <taxon>Myriangiaceae</taxon>
        <taxon>Myriangium</taxon>
    </lineage>
</organism>
<evidence type="ECO:0000256" key="3">
    <source>
        <dbReference type="SAM" id="MobiDB-lite"/>
    </source>
</evidence>
<feature type="signal peptide" evidence="4">
    <location>
        <begin position="1"/>
        <end position="18"/>
    </location>
</feature>
<keyword evidence="7" id="KW-1185">Reference proteome</keyword>
<feature type="region of interest" description="Disordered" evidence="3">
    <location>
        <begin position="167"/>
        <end position="201"/>
    </location>
</feature>
<dbReference type="GO" id="GO:0005509">
    <property type="term" value="F:calcium ion binding"/>
    <property type="evidence" value="ECO:0007669"/>
    <property type="project" value="InterPro"/>
</dbReference>
<dbReference type="InterPro" id="IPR040250">
    <property type="entry name" value="Nucleobindin"/>
</dbReference>
<proteinExistence type="predicted"/>
<name>A0A9P4MGN9_9PEZI</name>
<evidence type="ECO:0000313" key="6">
    <source>
        <dbReference type="EMBL" id="KAF2152308.1"/>
    </source>
</evidence>
<dbReference type="InterPro" id="IPR002048">
    <property type="entry name" value="EF_hand_dom"/>
</dbReference>
<dbReference type="SMART" id="SM00054">
    <property type="entry name" value="EFh"/>
    <property type="match status" value="1"/>
</dbReference>
<dbReference type="SUPFAM" id="SSF47473">
    <property type="entry name" value="EF-hand"/>
    <property type="match status" value="1"/>
</dbReference>
<dbReference type="PANTHER" id="PTHR19237">
    <property type="entry name" value="NUCLEOBINDIN"/>
    <property type="match status" value="1"/>
</dbReference>
<dbReference type="InterPro" id="IPR011992">
    <property type="entry name" value="EF-hand-dom_pair"/>
</dbReference>